<dbReference type="InterPro" id="IPR031345">
    <property type="entry name" value="T9SS_Plug_N"/>
</dbReference>
<feature type="domain" description="Type 9 secretion system plug protein N-terminal" evidence="2">
    <location>
        <begin position="22"/>
        <end position="143"/>
    </location>
</feature>
<dbReference type="Proteomes" id="UP000323136">
    <property type="component" value="Unassembled WGS sequence"/>
</dbReference>
<proteinExistence type="predicted"/>
<evidence type="ECO:0000256" key="1">
    <source>
        <dbReference type="SAM" id="SignalP"/>
    </source>
</evidence>
<keyword evidence="4" id="KW-1185">Reference proteome</keyword>
<dbReference type="InterPro" id="IPR013783">
    <property type="entry name" value="Ig-like_fold"/>
</dbReference>
<protein>
    <submittedName>
        <fullName evidence="3">Uncharacterized protein DUF5103</fullName>
    </submittedName>
</protein>
<keyword evidence="1" id="KW-0732">Signal</keyword>
<accession>A0A5S5DWT4</accession>
<comment type="caution">
    <text evidence="3">The sequence shown here is derived from an EMBL/GenBank/DDBJ whole genome shotgun (WGS) entry which is preliminary data.</text>
</comment>
<dbReference type="Gene3D" id="2.60.40.10">
    <property type="entry name" value="Immunoglobulins"/>
    <property type="match status" value="1"/>
</dbReference>
<evidence type="ECO:0000313" key="3">
    <source>
        <dbReference type="EMBL" id="TYP99526.1"/>
    </source>
</evidence>
<dbReference type="Pfam" id="PF17116">
    <property type="entry name" value="T9SS_plug_1st"/>
    <property type="match status" value="1"/>
</dbReference>
<reference evidence="3 4" key="1">
    <citation type="submission" date="2019-07" db="EMBL/GenBank/DDBJ databases">
        <title>Genomic Encyclopedia of Type Strains, Phase IV (KMG-IV): sequencing the most valuable type-strain genomes for metagenomic binning, comparative biology and taxonomic classification.</title>
        <authorList>
            <person name="Goeker M."/>
        </authorList>
    </citation>
    <scope>NUCLEOTIDE SEQUENCE [LARGE SCALE GENOMIC DNA]</scope>
    <source>
        <strain evidence="3 4">DSM 18961</strain>
    </source>
</reference>
<name>A0A5S5DWT4_9FLAO</name>
<feature type="chain" id="PRO_5024285696" evidence="1">
    <location>
        <begin position="20"/>
        <end position="405"/>
    </location>
</feature>
<gene>
    <name evidence="3" type="ORF">C7447_101126</name>
</gene>
<evidence type="ECO:0000313" key="4">
    <source>
        <dbReference type="Proteomes" id="UP000323136"/>
    </source>
</evidence>
<evidence type="ECO:0000259" key="2">
    <source>
        <dbReference type="Pfam" id="PF17116"/>
    </source>
</evidence>
<dbReference type="OrthoDB" id="1522602at2"/>
<dbReference type="AlphaFoldDB" id="A0A5S5DWT4"/>
<dbReference type="RefSeq" id="WP_148868246.1">
    <property type="nucleotide sequence ID" value="NZ_VNIA01000001.1"/>
</dbReference>
<feature type="signal peptide" evidence="1">
    <location>
        <begin position="1"/>
        <end position="19"/>
    </location>
</feature>
<dbReference type="EMBL" id="VNIA01000001">
    <property type="protein sequence ID" value="TYP99526.1"/>
    <property type="molecule type" value="Genomic_DNA"/>
</dbReference>
<organism evidence="3 4">
    <name type="scientific">Tenacibaculum adriaticum</name>
    <dbReference type="NCBI Taxonomy" id="413713"/>
    <lineage>
        <taxon>Bacteria</taxon>
        <taxon>Pseudomonadati</taxon>
        <taxon>Bacteroidota</taxon>
        <taxon>Flavobacteriia</taxon>
        <taxon>Flavobacteriales</taxon>
        <taxon>Flavobacteriaceae</taxon>
        <taxon>Tenacibaculum</taxon>
    </lineage>
</organism>
<sequence>MLKKYFFLPLIFFSFLGKAQNIKTVQLRPINSNSFSAIVPLGSILELSFDDLDADNKEYQYRVQHMTYDWKPSNLTSNQYINGFAENYINDVTNSFNTLQDYTHYSVQIPNENTIITKSGNYLISVLNYNNEVVFTRRCVFYEDLTMVGVAAFRSRFIKTINEQQTVQFSINYPELQINNPAQEIKVVLFQNNNWNTAITNIQPQFFRPQQLIYNYTQTTNFWGGNEFLNFDNKTIRNTNLNIAKTEREEVYHNYLYTNEPRANKPYSYNPDINGEFIVRTLDANDKTTEADYATIHFSLDSHKPYLNKEVYVYGAFNNFELSEENKMTYNKKDKIYKAAVSLKQGFYNYCFATVDRDRNVNLNEVDGSFYETENEYTVIVYYHPFGEIYDRVVGVGNGFFNQNR</sequence>